<evidence type="ECO:0000313" key="1">
    <source>
        <dbReference type="EMBL" id="TDF91859.1"/>
    </source>
</evidence>
<dbReference type="RefSeq" id="WP_133235785.1">
    <property type="nucleotide sequence ID" value="NZ_SMRT01000024.1"/>
</dbReference>
<reference evidence="1 2" key="1">
    <citation type="submission" date="2019-03" db="EMBL/GenBank/DDBJ databases">
        <title>This is whole genome sequence of Paenibacillus sp MS74 strain.</title>
        <authorList>
            <person name="Trinh H.N."/>
        </authorList>
    </citation>
    <scope>NUCLEOTIDE SEQUENCE [LARGE SCALE GENOMIC DNA]</scope>
    <source>
        <strain evidence="1 2">MS74</strain>
    </source>
</reference>
<dbReference type="OrthoDB" id="2662935at2"/>
<proteinExistence type="predicted"/>
<evidence type="ECO:0000313" key="2">
    <source>
        <dbReference type="Proteomes" id="UP000295636"/>
    </source>
</evidence>
<organism evidence="1 2">
    <name type="scientific">Paenibacillus piri</name>
    <dbReference type="NCBI Taxonomy" id="2547395"/>
    <lineage>
        <taxon>Bacteria</taxon>
        <taxon>Bacillati</taxon>
        <taxon>Bacillota</taxon>
        <taxon>Bacilli</taxon>
        <taxon>Bacillales</taxon>
        <taxon>Paenibacillaceae</taxon>
        <taxon>Paenibacillus</taxon>
    </lineage>
</organism>
<dbReference type="AlphaFoldDB" id="A0A4R5K9Y6"/>
<sequence>MKYSRPFRFNHNHLSYSGRFRTKALASVIWFGLLFLPLTCASGVSSAEPAAAAAEPVEVFDVGKEEVVATFPNSQELREQADRWLQAVQRLSGRADMEAEQGIVIHIPLNPPLLVKHSWLSIQAADLYLFIDPRTKENPHMLVFSNEGKPYVFDGPANPEPFLQQYHLLELLKR</sequence>
<dbReference type="Proteomes" id="UP000295636">
    <property type="component" value="Unassembled WGS sequence"/>
</dbReference>
<dbReference type="EMBL" id="SMRT01000024">
    <property type="protein sequence ID" value="TDF91859.1"/>
    <property type="molecule type" value="Genomic_DNA"/>
</dbReference>
<comment type="caution">
    <text evidence="1">The sequence shown here is derived from an EMBL/GenBank/DDBJ whole genome shotgun (WGS) entry which is preliminary data.</text>
</comment>
<name>A0A4R5K9Y6_9BACL</name>
<protein>
    <submittedName>
        <fullName evidence="1">Uncharacterized protein</fullName>
    </submittedName>
</protein>
<gene>
    <name evidence="1" type="ORF">E1757_31455</name>
</gene>
<keyword evidence="2" id="KW-1185">Reference proteome</keyword>
<accession>A0A4R5K9Y6</accession>